<keyword evidence="3" id="KW-0597">Phosphoprotein</keyword>
<evidence type="ECO:0000313" key="13">
    <source>
        <dbReference type="Proteomes" id="UP000072189"/>
    </source>
</evidence>
<dbReference type="SUPFAM" id="SSF55874">
    <property type="entry name" value="ATPase domain of HSP90 chaperone/DNA topoisomerase II/histidine kinase"/>
    <property type="match status" value="1"/>
</dbReference>
<evidence type="ECO:0000256" key="7">
    <source>
        <dbReference type="ARBA" id="ARBA00022840"/>
    </source>
</evidence>
<feature type="transmembrane region" description="Helical" evidence="9">
    <location>
        <begin position="65"/>
        <end position="91"/>
    </location>
</feature>
<dbReference type="Pfam" id="PF07730">
    <property type="entry name" value="HisKA_3"/>
    <property type="match status" value="1"/>
</dbReference>
<dbReference type="PATRIC" id="fig|2033.4.peg.446"/>
<dbReference type="GO" id="GO:0046983">
    <property type="term" value="F:protein dimerization activity"/>
    <property type="evidence" value="ECO:0007669"/>
    <property type="project" value="InterPro"/>
</dbReference>
<dbReference type="Gene3D" id="1.20.5.1930">
    <property type="match status" value="1"/>
</dbReference>
<comment type="caution">
    <text evidence="12">The sequence shown here is derived from an EMBL/GenBank/DDBJ whole genome shotgun (WGS) entry which is preliminary data.</text>
</comment>
<keyword evidence="9" id="KW-0472">Membrane</keyword>
<dbReference type="RefSeq" id="WP_058613848.1">
    <property type="nucleotide sequence ID" value="NZ_LDRR01000116.1"/>
</dbReference>
<gene>
    <name evidence="12" type="ORF">RSA3_07310</name>
</gene>
<feature type="domain" description="Histidine kinase/HSP90-like ATPase" evidence="10">
    <location>
        <begin position="283"/>
        <end position="372"/>
    </location>
</feature>
<keyword evidence="8" id="KW-0902">Two-component regulatory system</keyword>
<dbReference type="Pfam" id="PF02518">
    <property type="entry name" value="HATPase_c"/>
    <property type="match status" value="1"/>
</dbReference>
<dbReference type="InterPro" id="IPR050482">
    <property type="entry name" value="Sensor_HK_TwoCompSys"/>
</dbReference>
<evidence type="ECO:0000259" key="11">
    <source>
        <dbReference type="Pfam" id="PF07730"/>
    </source>
</evidence>
<dbReference type="EC" id="2.7.13.3" evidence="2"/>
<evidence type="ECO:0000256" key="2">
    <source>
        <dbReference type="ARBA" id="ARBA00012438"/>
    </source>
</evidence>
<keyword evidence="7" id="KW-0067">ATP-binding</keyword>
<evidence type="ECO:0000256" key="1">
    <source>
        <dbReference type="ARBA" id="ARBA00000085"/>
    </source>
</evidence>
<dbReference type="InterPro" id="IPR011712">
    <property type="entry name" value="Sig_transdc_His_kin_sub3_dim/P"/>
</dbReference>
<dbReference type="Gene3D" id="3.30.565.10">
    <property type="entry name" value="Histidine kinase-like ATPase, C-terminal domain"/>
    <property type="match status" value="1"/>
</dbReference>
<dbReference type="EMBL" id="LDRV01000041">
    <property type="protein sequence ID" value="KTS12893.1"/>
    <property type="molecule type" value="Genomic_DNA"/>
</dbReference>
<proteinExistence type="predicted"/>
<keyword evidence="9" id="KW-1133">Transmembrane helix</keyword>
<dbReference type="InterPro" id="IPR036890">
    <property type="entry name" value="HATPase_C_sf"/>
</dbReference>
<evidence type="ECO:0000256" key="6">
    <source>
        <dbReference type="ARBA" id="ARBA00022777"/>
    </source>
</evidence>
<dbReference type="GO" id="GO:0000155">
    <property type="term" value="F:phosphorelay sensor kinase activity"/>
    <property type="evidence" value="ECO:0007669"/>
    <property type="project" value="InterPro"/>
</dbReference>
<name>A0A147F8L0_MICTE</name>
<protein>
    <recommendedName>
        <fullName evidence="2">histidine kinase</fullName>
        <ecNumber evidence="2">2.7.13.3</ecNumber>
    </recommendedName>
</protein>
<feature type="domain" description="Signal transduction histidine kinase subgroup 3 dimerisation and phosphoacceptor" evidence="11">
    <location>
        <begin position="177"/>
        <end position="240"/>
    </location>
</feature>
<keyword evidence="4" id="KW-0808">Transferase</keyword>
<comment type="catalytic activity">
    <reaction evidence="1">
        <text>ATP + protein L-histidine = ADP + protein N-phospho-L-histidine.</text>
        <dbReference type="EC" id="2.7.13.3"/>
    </reaction>
</comment>
<evidence type="ECO:0000256" key="8">
    <source>
        <dbReference type="ARBA" id="ARBA00023012"/>
    </source>
</evidence>
<evidence type="ECO:0000256" key="9">
    <source>
        <dbReference type="SAM" id="Phobius"/>
    </source>
</evidence>
<feature type="transmembrane region" description="Helical" evidence="9">
    <location>
        <begin position="97"/>
        <end position="116"/>
    </location>
</feature>
<keyword evidence="5" id="KW-0547">Nucleotide-binding</keyword>
<dbReference type="InterPro" id="IPR003594">
    <property type="entry name" value="HATPase_dom"/>
</dbReference>
<evidence type="ECO:0000256" key="3">
    <source>
        <dbReference type="ARBA" id="ARBA00022553"/>
    </source>
</evidence>
<organism evidence="12 13">
    <name type="scientific">Microbacterium testaceum</name>
    <name type="common">Aureobacterium testaceum</name>
    <name type="synonym">Brevibacterium testaceum</name>
    <dbReference type="NCBI Taxonomy" id="2033"/>
    <lineage>
        <taxon>Bacteria</taxon>
        <taxon>Bacillati</taxon>
        <taxon>Actinomycetota</taxon>
        <taxon>Actinomycetes</taxon>
        <taxon>Micrococcales</taxon>
        <taxon>Microbacteriaceae</taxon>
        <taxon>Microbacterium</taxon>
    </lineage>
</organism>
<evidence type="ECO:0000313" key="12">
    <source>
        <dbReference type="EMBL" id="KTS12893.1"/>
    </source>
</evidence>
<feature type="transmembrane region" description="Helical" evidence="9">
    <location>
        <begin position="38"/>
        <end position="58"/>
    </location>
</feature>
<evidence type="ECO:0000256" key="4">
    <source>
        <dbReference type="ARBA" id="ARBA00022679"/>
    </source>
</evidence>
<evidence type="ECO:0000256" key="5">
    <source>
        <dbReference type="ARBA" id="ARBA00022741"/>
    </source>
</evidence>
<accession>A0A147F8L0</accession>
<evidence type="ECO:0000259" key="10">
    <source>
        <dbReference type="Pfam" id="PF02518"/>
    </source>
</evidence>
<feature type="transmembrane region" description="Helical" evidence="9">
    <location>
        <begin position="123"/>
        <end position="145"/>
    </location>
</feature>
<dbReference type="GO" id="GO:0005524">
    <property type="term" value="F:ATP binding"/>
    <property type="evidence" value="ECO:0007669"/>
    <property type="project" value="UniProtKB-KW"/>
</dbReference>
<dbReference type="GO" id="GO:0016020">
    <property type="term" value="C:membrane"/>
    <property type="evidence" value="ECO:0007669"/>
    <property type="project" value="InterPro"/>
</dbReference>
<dbReference type="AlphaFoldDB" id="A0A147F8L0"/>
<dbReference type="PANTHER" id="PTHR24421:SF10">
    <property type="entry name" value="NITRATE_NITRITE SENSOR PROTEIN NARQ"/>
    <property type="match status" value="1"/>
</dbReference>
<dbReference type="PANTHER" id="PTHR24421">
    <property type="entry name" value="NITRATE/NITRITE SENSOR PROTEIN NARX-RELATED"/>
    <property type="match status" value="1"/>
</dbReference>
<keyword evidence="9" id="KW-0812">Transmembrane</keyword>
<sequence length="376" mass="40588">MTRLVPRAVERLSGTRGFAVVVDLTLAAAAFVDVAVSIPSWSTIETALALIAVAGLLVRRRLPWVSFALVLPGLVVDSMTIAAPIALYSVAVRTRRIPLLVVAGAVTFGCFLLPDWQLPAMDFLAPALLYALMYAATPIALGALVRTHRELSDRVAELSLARETERARERQDVLRRERVRISREMHDVVSHQVSLVAVQAGALQVSSPDPESRRIAGVIRSLAVRTLDELRQMVGVLRADGARTDSAEPQPTVDDLPRLVRESGLEAELDISLPTDLAPPLQRAVYRTVQEGLTNARKHAPGARVQVTATADTAAIDIVIENDAATERGIHLPSSGTGLLGLRERAELLGGHLDAAARSGGGYRLRVTIPRRDSEH</sequence>
<dbReference type="CDD" id="cd16917">
    <property type="entry name" value="HATPase_UhpB-NarQ-NarX-like"/>
    <property type="match status" value="1"/>
</dbReference>
<dbReference type="Proteomes" id="UP000072189">
    <property type="component" value="Unassembled WGS sequence"/>
</dbReference>
<reference evidence="12 13" key="1">
    <citation type="journal article" date="2016" name="Front. Microbiol.">
        <title>Genomic Resource of Rice Seed Associated Bacteria.</title>
        <authorList>
            <person name="Midha S."/>
            <person name="Bansal K."/>
            <person name="Sharma S."/>
            <person name="Kumar N."/>
            <person name="Patil P.P."/>
            <person name="Chaudhry V."/>
            <person name="Patil P.B."/>
        </authorList>
    </citation>
    <scope>NUCLEOTIDE SEQUENCE [LARGE SCALE GENOMIC DNA]</scope>
    <source>
        <strain evidence="12 13">RSA3</strain>
    </source>
</reference>
<keyword evidence="6" id="KW-0418">Kinase</keyword>